<feature type="transmembrane region" description="Helical" evidence="1">
    <location>
        <begin position="28"/>
        <end position="49"/>
    </location>
</feature>
<proteinExistence type="predicted"/>
<protein>
    <submittedName>
        <fullName evidence="2">Type IV pilus assembly protein PilO</fullName>
    </submittedName>
</protein>
<keyword evidence="1" id="KW-1133">Transmembrane helix</keyword>
<dbReference type="Gene3D" id="3.30.70.60">
    <property type="match status" value="1"/>
</dbReference>
<keyword evidence="1" id="KW-0812">Transmembrane</keyword>
<name>A0ABU1USR3_9GAMM</name>
<dbReference type="Gene3D" id="1.10.287.540">
    <property type="entry name" value="Helix hairpin bin"/>
    <property type="match status" value="1"/>
</dbReference>
<sequence>MSFQDTLDQLKEFDVNNIDFEKIGVWPWPAKVFVCLLLIAVVFAGTYYLKISDLNLELESVAAQEQTLRGTFEKRSFEAANLDAYKAQMEEMKVTFDSLLSRLPAKTEVPGLLEDIGTRGSESGLTNININFQPDVVAEYYIEVPINISADGGYHDMGGFVSGVAGMPRIVTLHDFSITASKENKTLSMKILAKTYRYKSQEAAK</sequence>
<organism evidence="2 3">
    <name type="scientific">Cellvibrio fibrivorans</name>
    <dbReference type="NCBI Taxonomy" id="126350"/>
    <lineage>
        <taxon>Bacteria</taxon>
        <taxon>Pseudomonadati</taxon>
        <taxon>Pseudomonadota</taxon>
        <taxon>Gammaproteobacteria</taxon>
        <taxon>Cellvibrionales</taxon>
        <taxon>Cellvibrionaceae</taxon>
        <taxon>Cellvibrio</taxon>
    </lineage>
</organism>
<keyword evidence="3" id="KW-1185">Reference proteome</keyword>
<dbReference type="EMBL" id="JAVDVX010000001">
    <property type="protein sequence ID" value="MDR7088183.1"/>
    <property type="molecule type" value="Genomic_DNA"/>
</dbReference>
<keyword evidence="1" id="KW-0472">Membrane</keyword>
<dbReference type="InterPro" id="IPR007445">
    <property type="entry name" value="PilO"/>
</dbReference>
<dbReference type="InterPro" id="IPR014717">
    <property type="entry name" value="Transl_elong_EF1B/ribsomal_bS6"/>
</dbReference>
<reference evidence="2 3" key="1">
    <citation type="submission" date="2023-07" db="EMBL/GenBank/DDBJ databases">
        <title>Sorghum-associated microbial communities from plants grown in Nebraska, USA.</title>
        <authorList>
            <person name="Schachtman D."/>
        </authorList>
    </citation>
    <scope>NUCLEOTIDE SEQUENCE [LARGE SCALE GENOMIC DNA]</scope>
    <source>
        <strain evidence="2 3">BE190</strain>
    </source>
</reference>
<evidence type="ECO:0000256" key="1">
    <source>
        <dbReference type="SAM" id="Phobius"/>
    </source>
</evidence>
<dbReference type="RefSeq" id="WP_310067493.1">
    <property type="nucleotide sequence ID" value="NZ_JAVDVX010000001.1"/>
</dbReference>
<dbReference type="PANTHER" id="PTHR39555:SF1">
    <property type="entry name" value="TYPE IV PILUS INNER MEMBRANE COMPONENT PILO"/>
    <property type="match status" value="1"/>
</dbReference>
<evidence type="ECO:0000313" key="3">
    <source>
        <dbReference type="Proteomes" id="UP001253595"/>
    </source>
</evidence>
<comment type="caution">
    <text evidence="2">The sequence shown here is derived from an EMBL/GenBank/DDBJ whole genome shotgun (WGS) entry which is preliminary data.</text>
</comment>
<dbReference type="Pfam" id="PF04350">
    <property type="entry name" value="PilO"/>
    <property type="match status" value="1"/>
</dbReference>
<accession>A0ABU1USR3</accession>
<dbReference type="PANTHER" id="PTHR39555">
    <property type="entry name" value="FIMBRIAL ASSEMBLY PROTEIN PILO-LIKE PROTEIN-RELATED"/>
    <property type="match status" value="1"/>
</dbReference>
<gene>
    <name evidence="2" type="ORF">J2X05_000186</name>
</gene>
<dbReference type="Proteomes" id="UP001253595">
    <property type="component" value="Unassembled WGS sequence"/>
</dbReference>
<evidence type="ECO:0000313" key="2">
    <source>
        <dbReference type="EMBL" id="MDR7088183.1"/>
    </source>
</evidence>
<dbReference type="PIRSF" id="PIRSF016482">
    <property type="entry name" value="PilO"/>
    <property type="match status" value="1"/>
</dbReference>